<proteinExistence type="predicted"/>
<reference evidence="1" key="1">
    <citation type="submission" date="2018-11" db="EMBL/GenBank/DDBJ databases">
        <authorList>
            <consortium name="Pathogen Informatics"/>
        </authorList>
    </citation>
    <scope>NUCLEOTIDE SEQUENCE [LARGE SCALE GENOMIC DNA]</scope>
</reference>
<organism evidence="1">
    <name type="scientific">Toxocara canis</name>
    <name type="common">Canine roundworm</name>
    <dbReference type="NCBI Taxonomy" id="6265"/>
    <lineage>
        <taxon>Eukaryota</taxon>
        <taxon>Metazoa</taxon>
        <taxon>Ecdysozoa</taxon>
        <taxon>Nematoda</taxon>
        <taxon>Chromadorea</taxon>
        <taxon>Rhabditida</taxon>
        <taxon>Spirurina</taxon>
        <taxon>Ascaridomorpha</taxon>
        <taxon>Ascaridoidea</taxon>
        <taxon>Toxocaridae</taxon>
        <taxon>Toxocara</taxon>
    </lineage>
</organism>
<name>A0A3P7FTI9_TOXCA</name>
<accession>A0A3P7FTI9</accession>
<dbReference type="AlphaFoldDB" id="A0A3P7FTI9"/>
<dbReference type="EMBL" id="UYWY01008414">
    <property type="protein sequence ID" value="VDM31437.1"/>
    <property type="molecule type" value="Genomic_DNA"/>
</dbReference>
<evidence type="ECO:0000313" key="1">
    <source>
        <dbReference type="EMBL" id="VDM31437.1"/>
    </source>
</evidence>
<gene>
    <name evidence="1" type="ORF">TCNE_LOCUS4650</name>
</gene>
<sequence>MQLVSAGHTVRLRTALSPFDIFITAHEMWIRCVDDNTAIHTHFNSSNVDVDVQQYSKFVRLSKGLLV</sequence>
<protein>
    <submittedName>
        <fullName evidence="1">Uncharacterized protein</fullName>
    </submittedName>
</protein>